<keyword evidence="5 7" id="KW-0418">Kinase</keyword>
<dbReference type="CDD" id="cd07995">
    <property type="entry name" value="TPK"/>
    <property type="match status" value="1"/>
</dbReference>
<dbReference type="SUPFAM" id="SSF63862">
    <property type="entry name" value="Thiamin pyrophosphokinase, substrate-binding domain"/>
    <property type="match status" value="1"/>
</dbReference>
<accession>A0A8S0W263</accession>
<dbReference type="Proteomes" id="UP000467700">
    <property type="component" value="Unassembled WGS sequence"/>
</dbReference>
<proteinExistence type="inferred from homology"/>
<evidence type="ECO:0000259" key="8">
    <source>
        <dbReference type="SMART" id="SM00983"/>
    </source>
</evidence>
<comment type="pathway">
    <text evidence="1 7">Cofactor biosynthesis; thiamine diphosphate biosynthesis; thiamine diphosphate from thiamine: step 1/1.</text>
</comment>
<dbReference type="GO" id="GO:0016301">
    <property type="term" value="F:kinase activity"/>
    <property type="evidence" value="ECO:0007669"/>
    <property type="project" value="UniProtKB-UniRule"/>
</dbReference>
<evidence type="ECO:0000256" key="6">
    <source>
        <dbReference type="ARBA" id="ARBA00022840"/>
    </source>
</evidence>
<dbReference type="EC" id="2.7.6.2" evidence="7"/>
<dbReference type="InterPro" id="IPR007373">
    <property type="entry name" value="Thiamin_PyroPKinase_B1-bd"/>
</dbReference>
<evidence type="ECO:0000256" key="4">
    <source>
        <dbReference type="ARBA" id="ARBA00022741"/>
    </source>
</evidence>
<evidence type="ECO:0000313" key="9">
    <source>
        <dbReference type="EMBL" id="CAA7267145.1"/>
    </source>
</evidence>
<evidence type="ECO:0000256" key="5">
    <source>
        <dbReference type="ARBA" id="ARBA00022777"/>
    </source>
</evidence>
<dbReference type="GO" id="GO:0006772">
    <property type="term" value="P:thiamine metabolic process"/>
    <property type="evidence" value="ECO:0007669"/>
    <property type="project" value="InterPro"/>
</dbReference>
<sequence length="297" mass="33819">MADVGDKIRLMTSLLSSGVEVVRHHLPLSPRWHTMSTKNTWDVSFLQGQSGFNAAKHALIILNQPFLRPLLDRLWASTEWHCCADGGANRLHDSFLDPKERLRYIPDLIKGDLDSIRPEVRRFYESLGVPVVEDDDQDSTDLMKCVVALEEKEYREEVSQYHVVLLGGLSGRLDQTIHTLSYLHKLRKRRDRVFAVTDDNVGWVLDSGEHDIQIDHNILGKTCGLLPVGIESTILSTSGLRWNLTDHPSSFDGMVSTSNHLVPEEQVVWIKTSKPIWWTVELKHIDNTTLLRNGICR</sequence>
<dbReference type="InterPro" id="IPR036759">
    <property type="entry name" value="TPK_catalytic_sf"/>
</dbReference>
<evidence type="ECO:0000256" key="7">
    <source>
        <dbReference type="PIRNR" id="PIRNR031057"/>
    </source>
</evidence>
<dbReference type="OrthoDB" id="25149at2759"/>
<dbReference type="InterPro" id="IPR006282">
    <property type="entry name" value="Thi_PPkinase"/>
</dbReference>
<gene>
    <name evidence="9" type="ORF">AAE3_LOCUS9186</name>
</gene>
<keyword evidence="4 7" id="KW-0547">Nucleotide-binding</keyword>
<dbReference type="PANTHER" id="PTHR13622">
    <property type="entry name" value="THIAMIN PYROPHOSPHOKINASE"/>
    <property type="match status" value="1"/>
</dbReference>
<comment type="similarity">
    <text evidence="2 7">Belongs to the thiamine pyrophosphokinase family.</text>
</comment>
<keyword evidence="6 7" id="KW-0067">ATP-binding</keyword>
<reference evidence="9 10" key="1">
    <citation type="submission" date="2020-01" db="EMBL/GenBank/DDBJ databases">
        <authorList>
            <person name="Gupta K D."/>
        </authorList>
    </citation>
    <scope>NUCLEOTIDE SEQUENCE [LARGE SCALE GENOMIC DNA]</scope>
</reference>
<evidence type="ECO:0000256" key="1">
    <source>
        <dbReference type="ARBA" id="ARBA00005078"/>
    </source>
</evidence>
<dbReference type="AlphaFoldDB" id="A0A8S0W263"/>
<dbReference type="GO" id="GO:0030975">
    <property type="term" value="F:thiamine binding"/>
    <property type="evidence" value="ECO:0007669"/>
    <property type="project" value="UniProtKB-UniRule"/>
</dbReference>
<dbReference type="GO" id="GO:0005524">
    <property type="term" value="F:ATP binding"/>
    <property type="evidence" value="ECO:0007669"/>
    <property type="project" value="UniProtKB-UniRule"/>
</dbReference>
<dbReference type="SMART" id="SM00983">
    <property type="entry name" value="TPK_B1_binding"/>
    <property type="match status" value="1"/>
</dbReference>
<evidence type="ECO:0000256" key="2">
    <source>
        <dbReference type="ARBA" id="ARBA00006785"/>
    </source>
</evidence>
<comment type="caution">
    <text evidence="9">The sequence shown here is derived from an EMBL/GenBank/DDBJ whole genome shotgun (WGS) entry which is preliminary data.</text>
</comment>
<dbReference type="PANTHER" id="PTHR13622:SF8">
    <property type="entry name" value="THIAMIN PYROPHOSPHOKINASE 1"/>
    <property type="match status" value="1"/>
</dbReference>
<dbReference type="FunFam" id="2.60.120.320:FF:000001">
    <property type="entry name" value="Thiamine pyrophosphokinase"/>
    <property type="match status" value="1"/>
</dbReference>
<dbReference type="PIRSF" id="PIRSF031057">
    <property type="entry name" value="Thiamin_pyrophosphokinase"/>
    <property type="match status" value="1"/>
</dbReference>
<dbReference type="SUPFAM" id="SSF63999">
    <property type="entry name" value="Thiamin pyrophosphokinase, catalytic domain"/>
    <property type="match status" value="1"/>
</dbReference>
<organism evidence="9 10">
    <name type="scientific">Cyclocybe aegerita</name>
    <name type="common">Black poplar mushroom</name>
    <name type="synonym">Agrocybe aegerita</name>
    <dbReference type="NCBI Taxonomy" id="1973307"/>
    <lineage>
        <taxon>Eukaryota</taxon>
        <taxon>Fungi</taxon>
        <taxon>Dikarya</taxon>
        <taxon>Basidiomycota</taxon>
        <taxon>Agaricomycotina</taxon>
        <taxon>Agaricomycetes</taxon>
        <taxon>Agaricomycetidae</taxon>
        <taxon>Agaricales</taxon>
        <taxon>Agaricineae</taxon>
        <taxon>Bolbitiaceae</taxon>
        <taxon>Cyclocybe</taxon>
    </lineage>
</organism>
<name>A0A8S0W263_CYCAE</name>
<dbReference type="NCBIfam" id="TIGR01378">
    <property type="entry name" value="thi_PPkinase"/>
    <property type="match status" value="1"/>
</dbReference>
<dbReference type="InterPro" id="IPR007371">
    <property type="entry name" value="TPK_catalytic"/>
</dbReference>
<feature type="domain" description="Thiamin pyrophosphokinase thiamin-binding" evidence="8">
    <location>
        <begin position="208"/>
        <end position="276"/>
    </location>
</feature>
<keyword evidence="3 7" id="KW-0808">Transferase</keyword>
<dbReference type="EMBL" id="CACVBS010000057">
    <property type="protein sequence ID" value="CAA7267145.1"/>
    <property type="molecule type" value="Genomic_DNA"/>
</dbReference>
<comment type="catalytic activity">
    <reaction evidence="7">
        <text>thiamine + ATP = thiamine diphosphate + AMP + H(+)</text>
        <dbReference type="Rhea" id="RHEA:11576"/>
        <dbReference type="ChEBI" id="CHEBI:15378"/>
        <dbReference type="ChEBI" id="CHEBI:18385"/>
        <dbReference type="ChEBI" id="CHEBI:30616"/>
        <dbReference type="ChEBI" id="CHEBI:58937"/>
        <dbReference type="ChEBI" id="CHEBI:456215"/>
    </reaction>
</comment>
<dbReference type="InterPro" id="IPR016966">
    <property type="entry name" value="Thiamin_pyrophosphokinase_euk"/>
</dbReference>
<dbReference type="GO" id="GO:0009229">
    <property type="term" value="P:thiamine diphosphate biosynthetic process"/>
    <property type="evidence" value="ECO:0007669"/>
    <property type="project" value="UniProtKB-UniRule"/>
</dbReference>
<keyword evidence="10" id="KW-1185">Reference proteome</keyword>
<dbReference type="Pfam" id="PF04263">
    <property type="entry name" value="TPK_catalytic"/>
    <property type="match status" value="1"/>
</dbReference>
<dbReference type="Gene3D" id="2.60.120.320">
    <property type="entry name" value="Thiamin pyrophosphokinase, thiamin-binding domain"/>
    <property type="match status" value="1"/>
</dbReference>
<dbReference type="InterPro" id="IPR036371">
    <property type="entry name" value="TPK_B1-bd_sf"/>
</dbReference>
<protein>
    <recommendedName>
        <fullName evidence="7">Thiamine pyrophosphokinase</fullName>
        <ecNumber evidence="7">2.7.6.2</ecNumber>
    </recommendedName>
</protein>
<dbReference type="Pfam" id="PF04265">
    <property type="entry name" value="TPK_B1_binding"/>
    <property type="match status" value="1"/>
</dbReference>
<dbReference type="Gene3D" id="3.40.50.10240">
    <property type="entry name" value="Thiamin pyrophosphokinase, catalytic domain"/>
    <property type="match status" value="1"/>
</dbReference>
<dbReference type="GO" id="GO:0004788">
    <property type="term" value="F:thiamine diphosphokinase activity"/>
    <property type="evidence" value="ECO:0007669"/>
    <property type="project" value="UniProtKB-UniRule"/>
</dbReference>
<evidence type="ECO:0000256" key="3">
    <source>
        <dbReference type="ARBA" id="ARBA00022679"/>
    </source>
</evidence>
<evidence type="ECO:0000313" key="10">
    <source>
        <dbReference type="Proteomes" id="UP000467700"/>
    </source>
</evidence>